<evidence type="ECO:0000313" key="3">
    <source>
        <dbReference type="Proteomes" id="UP000320813"/>
    </source>
</evidence>
<reference evidence="2 3" key="1">
    <citation type="submission" date="2019-01" db="EMBL/GenBank/DDBJ databases">
        <title>Insights into ecological role of a new deltaproteobacterial order Candidatus Sinidesulfobacterales (Sva0485) by metagenomics and metatranscriptomics.</title>
        <authorList>
            <person name="Tan S."/>
            <person name="Liu J."/>
            <person name="Fang Y."/>
            <person name="Hedlund B.P."/>
            <person name="Lian Z.H."/>
            <person name="Huang L.Y."/>
            <person name="Li J.T."/>
            <person name="Huang L.N."/>
            <person name="Li W.J."/>
            <person name="Jiang H.C."/>
            <person name="Dong H.L."/>
            <person name="Shu W.S."/>
        </authorList>
    </citation>
    <scope>NUCLEOTIDE SEQUENCE [LARGE SCALE GENOMIC DNA]</scope>
    <source>
        <strain evidence="2">AP3</strain>
    </source>
</reference>
<evidence type="ECO:0000259" key="1">
    <source>
        <dbReference type="Pfam" id="PF18765"/>
    </source>
</evidence>
<keyword evidence="2" id="KW-0808">Transferase</keyword>
<dbReference type="InterPro" id="IPR041633">
    <property type="entry name" value="Polbeta"/>
</dbReference>
<gene>
    <name evidence="2" type="ORF">EVJ47_07360</name>
</gene>
<dbReference type="EMBL" id="SGBD01000004">
    <property type="protein sequence ID" value="RZD14044.1"/>
    <property type="molecule type" value="Genomic_DNA"/>
</dbReference>
<evidence type="ECO:0000313" key="2">
    <source>
        <dbReference type="EMBL" id="RZD14044.1"/>
    </source>
</evidence>
<comment type="caution">
    <text evidence="2">The sequence shown here is derived from an EMBL/GenBank/DDBJ whole genome shotgun (WGS) entry which is preliminary data.</text>
</comment>
<sequence>MRRTISSNSVKAFYFNHEIVLDKLKEISKEALNVFPEIIEVRLIGSFAKNEESGLSDIDLFIITKSSEKNPLERVRPYYMWFAEKIGISLDLIAATEQELRLSDNLRKMIENSILLS</sequence>
<dbReference type="GO" id="GO:0016740">
    <property type="term" value="F:transferase activity"/>
    <property type="evidence" value="ECO:0007669"/>
    <property type="project" value="UniProtKB-KW"/>
</dbReference>
<dbReference type="Proteomes" id="UP000320813">
    <property type="component" value="Unassembled WGS sequence"/>
</dbReference>
<dbReference type="SUPFAM" id="SSF81301">
    <property type="entry name" value="Nucleotidyltransferase"/>
    <property type="match status" value="1"/>
</dbReference>
<dbReference type="AlphaFoldDB" id="A0A519BA03"/>
<dbReference type="Gene3D" id="3.30.460.10">
    <property type="entry name" value="Beta Polymerase, domain 2"/>
    <property type="match status" value="1"/>
</dbReference>
<dbReference type="Pfam" id="PF18765">
    <property type="entry name" value="Polbeta"/>
    <property type="match status" value="1"/>
</dbReference>
<proteinExistence type="predicted"/>
<dbReference type="CDD" id="cd05403">
    <property type="entry name" value="NT_KNTase_like"/>
    <property type="match status" value="1"/>
</dbReference>
<accession>A0A519BA03</accession>
<name>A0A519BA03_9DELT</name>
<protein>
    <submittedName>
        <fullName evidence="2">Nucleotidyltransferase domain-containing protein</fullName>
    </submittedName>
</protein>
<feature type="domain" description="Polymerase beta nucleotidyltransferase" evidence="1">
    <location>
        <begin position="29"/>
        <end position="105"/>
    </location>
</feature>
<dbReference type="InterPro" id="IPR043519">
    <property type="entry name" value="NT_sf"/>
</dbReference>
<organism evidence="2 3">
    <name type="scientific">Candidatus Acidulodesulfobacterium ferriphilum</name>
    <dbReference type="NCBI Taxonomy" id="2597223"/>
    <lineage>
        <taxon>Bacteria</taxon>
        <taxon>Deltaproteobacteria</taxon>
        <taxon>Candidatus Acidulodesulfobacterales</taxon>
        <taxon>Candidatus Acidulodesulfobacterium</taxon>
    </lineage>
</organism>